<proteinExistence type="predicted"/>
<reference evidence="2 3" key="2">
    <citation type="submission" date="2018-11" db="EMBL/GenBank/DDBJ databases">
        <authorList>
            <consortium name="Pathogen Informatics"/>
        </authorList>
    </citation>
    <scope>NUCLEOTIDE SEQUENCE [LARGE SCALE GENOMIC DNA]</scope>
</reference>
<feature type="domain" description="Reverse transcriptase/retrotransposon-derived protein RNase H-like" evidence="1">
    <location>
        <begin position="1"/>
        <end position="53"/>
    </location>
</feature>
<dbReference type="AlphaFoldDB" id="A0A0R3SWX7"/>
<dbReference type="WBParaSite" id="HDID_0001021201-mRNA-1">
    <property type="protein sequence ID" value="HDID_0001021201-mRNA-1"/>
    <property type="gene ID" value="HDID_0001021201"/>
</dbReference>
<dbReference type="Pfam" id="PF17919">
    <property type="entry name" value="RT_RNaseH_2"/>
    <property type="match status" value="1"/>
</dbReference>
<evidence type="ECO:0000313" key="2">
    <source>
        <dbReference type="EMBL" id="VDL62888.1"/>
    </source>
</evidence>
<evidence type="ECO:0000313" key="3">
    <source>
        <dbReference type="Proteomes" id="UP000274504"/>
    </source>
</evidence>
<protein>
    <submittedName>
        <fullName evidence="4">RT_RNaseH_2 domain-containing protein</fullName>
    </submittedName>
</protein>
<name>A0A0R3SWX7_HYMDI</name>
<dbReference type="STRING" id="6216.A0A0R3SWX7"/>
<dbReference type="Proteomes" id="UP000274504">
    <property type="component" value="Unassembled WGS sequence"/>
</dbReference>
<accession>A0A0R3SWX7</accession>
<organism evidence="4">
    <name type="scientific">Hymenolepis diminuta</name>
    <name type="common">Rat tapeworm</name>
    <dbReference type="NCBI Taxonomy" id="6216"/>
    <lineage>
        <taxon>Eukaryota</taxon>
        <taxon>Metazoa</taxon>
        <taxon>Spiralia</taxon>
        <taxon>Lophotrochozoa</taxon>
        <taxon>Platyhelminthes</taxon>
        <taxon>Cestoda</taxon>
        <taxon>Eucestoda</taxon>
        <taxon>Cyclophyllidea</taxon>
        <taxon>Hymenolepididae</taxon>
        <taxon>Hymenolepis</taxon>
    </lineage>
</organism>
<gene>
    <name evidence="2" type="ORF">HDID_LOCUS10210</name>
</gene>
<dbReference type="EMBL" id="UYSG01011571">
    <property type="protein sequence ID" value="VDL62888.1"/>
    <property type="molecule type" value="Genomic_DNA"/>
</dbReference>
<dbReference type="InterPro" id="IPR041577">
    <property type="entry name" value="RT_RNaseH_2"/>
</dbReference>
<reference evidence="4" key="1">
    <citation type="submission" date="2017-02" db="UniProtKB">
        <authorList>
            <consortium name="WormBaseParasite"/>
        </authorList>
    </citation>
    <scope>IDENTIFICATION</scope>
</reference>
<evidence type="ECO:0000313" key="4">
    <source>
        <dbReference type="WBParaSite" id="HDID_0001021201-mRNA-1"/>
    </source>
</evidence>
<sequence>MLTHYDLSLPMVLAAVASSFGIEAVISHIFPDGSEEAIAHISCALTPAERNCVTKLHKYVHMADDLHSQQTTIHCCPNLAKQREFYCILRIFFNGCALTLMEHHSEIK</sequence>
<evidence type="ECO:0000259" key="1">
    <source>
        <dbReference type="Pfam" id="PF17919"/>
    </source>
</evidence>
<dbReference type="OrthoDB" id="6271476at2759"/>